<name>A0A4R2F518_9GAMM</name>
<reference evidence="2 3" key="1">
    <citation type="submission" date="2019-03" db="EMBL/GenBank/DDBJ databases">
        <title>Freshwater and sediment microbial communities from various areas in North America, analyzing microbe dynamics in response to fracking.</title>
        <authorList>
            <person name="Lamendella R."/>
        </authorList>
    </citation>
    <scope>NUCLEOTIDE SEQUENCE [LARGE SCALE GENOMIC DNA]</scope>
    <source>
        <strain evidence="2 3">74A</strain>
    </source>
</reference>
<dbReference type="SUPFAM" id="SSF54427">
    <property type="entry name" value="NTF2-like"/>
    <property type="match status" value="1"/>
</dbReference>
<organism evidence="2 3">
    <name type="scientific">Shewanella fodinae</name>
    <dbReference type="NCBI Taxonomy" id="552357"/>
    <lineage>
        <taxon>Bacteria</taxon>
        <taxon>Pseudomonadati</taxon>
        <taxon>Pseudomonadota</taxon>
        <taxon>Gammaproteobacteria</taxon>
        <taxon>Alteromonadales</taxon>
        <taxon>Shewanellaceae</taxon>
        <taxon>Shewanella</taxon>
    </lineage>
</organism>
<evidence type="ECO:0000313" key="2">
    <source>
        <dbReference type="EMBL" id="TCN80839.1"/>
    </source>
</evidence>
<dbReference type="OrthoDB" id="6270236at2"/>
<dbReference type="Proteomes" id="UP000294832">
    <property type="component" value="Unassembled WGS sequence"/>
</dbReference>
<dbReference type="RefSeq" id="WP_133040039.1">
    <property type="nucleotide sequence ID" value="NZ_SLWF01000029.1"/>
</dbReference>
<gene>
    <name evidence="2" type="ORF">EDC91_12910</name>
</gene>
<feature type="signal peptide" evidence="1">
    <location>
        <begin position="1"/>
        <end position="20"/>
    </location>
</feature>
<dbReference type="InterPro" id="IPR032710">
    <property type="entry name" value="NTF2-like_dom_sf"/>
</dbReference>
<keyword evidence="2" id="KW-0413">Isomerase</keyword>
<sequence>MRIILITLALLLSVAKAGWAATGNDADEVALNQHYQQFITAFAALDTQRLVTIYADDATYIPEQQNIGIVTGKANIIELYQKFFERIRKRKAHIEVDFRLVKRLLNDNSATDVCYYLVRFYPPAETEEPVSEFAGKMVTVAEKNPQGVWQWKVDISNRADPKHFFDATPKPNLYYGSHLTPLTKKP</sequence>
<keyword evidence="3" id="KW-1185">Reference proteome</keyword>
<dbReference type="GO" id="GO:0016853">
    <property type="term" value="F:isomerase activity"/>
    <property type="evidence" value="ECO:0007669"/>
    <property type="project" value="UniProtKB-KW"/>
</dbReference>
<comment type="caution">
    <text evidence="2">The sequence shown here is derived from an EMBL/GenBank/DDBJ whole genome shotgun (WGS) entry which is preliminary data.</text>
</comment>
<proteinExistence type="predicted"/>
<evidence type="ECO:0000313" key="3">
    <source>
        <dbReference type="Proteomes" id="UP000294832"/>
    </source>
</evidence>
<keyword evidence="1" id="KW-0732">Signal</keyword>
<dbReference type="Gene3D" id="3.10.450.50">
    <property type="match status" value="1"/>
</dbReference>
<protein>
    <submittedName>
        <fullName evidence="2">Ketosteroid isomerase-like protein</fullName>
    </submittedName>
</protein>
<feature type="chain" id="PRO_5020592065" evidence="1">
    <location>
        <begin position="21"/>
        <end position="186"/>
    </location>
</feature>
<dbReference type="EMBL" id="SLWF01000029">
    <property type="protein sequence ID" value="TCN80839.1"/>
    <property type="molecule type" value="Genomic_DNA"/>
</dbReference>
<accession>A0A4R2F518</accession>
<evidence type="ECO:0000256" key="1">
    <source>
        <dbReference type="SAM" id="SignalP"/>
    </source>
</evidence>
<dbReference type="AlphaFoldDB" id="A0A4R2F518"/>